<dbReference type="EMBL" id="MDDG01000008">
    <property type="protein sequence ID" value="OQE38420.1"/>
    <property type="molecule type" value="Genomic_DNA"/>
</dbReference>
<evidence type="ECO:0000313" key="3">
    <source>
        <dbReference type="EMBL" id="OQE38420.1"/>
    </source>
</evidence>
<feature type="compositionally biased region" description="Polar residues" evidence="1">
    <location>
        <begin position="387"/>
        <end position="402"/>
    </location>
</feature>
<feature type="domain" description="C2H2-type" evidence="2">
    <location>
        <begin position="209"/>
        <end position="236"/>
    </location>
</feature>
<gene>
    <name evidence="3" type="ORF">PENCOP_c008G04636</name>
</gene>
<protein>
    <recommendedName>
        <fullName evidence="2">C2H2-type domain-containing protein</fullName>
    </recommendedName>
</protein>
<accession>A0A1V6UJ16</accession>
<sequence>MVHPFSDEQWPRASGSVTSSGWTGTENDGYLYHYSSAEGTSLGSDLPQQDSGWINPELNHQAAEPPQKSASDLNGIDPLYYLPDENIPQNLDLEEDLGSSIITERAADDIGGESNALQPLQPAQTLLKVIDRAKMGIPSSDPFALQPSLDGVMCQVVDAYRALTSGQSSPEQVSQALQNLETIKNFFHTKLPAPPISSTGSAEPDKEFFRCWICNPRKKLGTFSKFATLKRHLTGHGILECEWLCTEHPCTVKIRRRDRMHSHLLHKHNRPGVPPADVEAMRVRYVPPAKCPICSDKTPSWPVFFDHIKDHCLISPGSGNASTNGDQSHRDDNNGGNGHNPFVAGPSNPNRELSNQFNNWIESAPYSSTGFGDLTSRSNARPGPILQSGSDDQLNDVYNQRPNHVIGQHLAGDMPPPSFQPTAHLPRGAGGQPQPQPPQNPGMPRSNPSIKRKRSDKQKEPTEEKAPNPNKCRRCKHPMATCQPCKSVRGCHECGDMSRSGQGRTSSTMPAPALPDSSSAIYNLNESYLSPLGTFGMPQNMPTQPSTYYDHNGMMQLADPRSYGGMPNAFMGTSHPDDNFMMVAAIPESHPILSDLGGKVQESFDFESDTRLLRSIGLGRLDDSLSIKGQPKEMREKAFDGLGAPGLHTELAFRAKSSSVTLEEPQLVSPCQPSGLIAPAVHHEVHASLQLSQNERVEMSFQMTPERGSSSHPLRTRVRVFVKLFTLRASAARSKFKEKASAITSESTSDDDAESDSDLDSDQVLTLTSSSGFEIPLQLYWTEDMEDRSLGFDIKWILLILAQWTSCIDADTCHDLLLSETSYALDLMTIYIMYMLKVSWLSPGRKGLSRFLII</sequence>
<feature type="compositionally biased region" description="Low complexity" evidence="1">
    <location>
        <begin position="14"/>
        <end position="23"/>
    </location>
</feature>
<dbReference type="SMART" id="SM00355">
    <property type="entry name" value="ZnF_C2H2"/>
    <property type="match status" value="3"/>
</dbReference>
<dbReference type="AlphaFoldDB" id="A0A1V6UJ16"/>
<dbReference type="Proteomes" id="UP000191500">
    <property type="component" value="Unassembled WGS sequence"/>
</dbReference>
<reference evidence="4" key="1">
    <citation type="journal article" date="2017" name="Nat. Microbiol.">
        <title>Global analysis of biosynthetic gene clusters reveals vast potential of secondary metabolite production in Penicillium species.</title>
        <authorList>
            <person name="Nielsen J.C."/>
            <person name="Grijseels S."/>
            <person name="Prigent S."/>
            <person name="Ji B."/>
            <person name="Dainat J."/>
            <person name="Nielsen K.F."/>
            <person name="Frisvad J.C."/>
            <person name="Workman M."/>
            <person name="Nielsen J."/>
        </authorList>
    </citation>
    <scope>NUCLEOTIDE SEQUENCE [LARGE SCALE GENOMIC DNA]</scope>
    <source>
        <strain evidence="4">IBT 31321</strain>
    </source>
</reference>
<evidence type="ECO:0000259" key="2">
    <source>
        <dbReference type="SMART" id="SM00355"/>
    </source>
</evidence>
<evidence type="ECO:0000313" key="4">
    <source>
        <dbReference type="Proteomes" id="UP000191500"/>
    </source>
</evidence>
<feature type="compositionally biased region" description="Basic and acidic residues" evidence="1">
    <location>
        <begin position="1"/>
        <end position="10"/>
    </location>
</feature>
<feature type="compositionally biased region" description="Polar residues" evidence="1">
    <location>
        <begin position="37"/>
        <end position="52"/>
    </location>
</feature>
<dbReference type="InterPro" id="IPR013087">
    <property type="entry name" value="Znf_C2H2_type"/>
</dbReference>
<feature type="domain" description="C2H2-type" evidence="2">
    <location>
        <begin position="289"/>
        <end position="311"/>
    </location>
</feature>
<comment type="caution">
    <text evidence="3">The sequence shown here is derived from an EMBL/GenBank/DDBJ whole genome shotgun (WGS) entry which is preliminary data.</text>
</comment>
<feature type="region of interest" description="Disordered" evidence="1">
    <location>
        <begin position="1"/>
        <end position="23"/>
    </location>
</feature>
<evidence type="ECO:0000256" key="1">
    <source>
        <dbReference type="SAM" id="MobiDB-lite"/>
    </source>
</evidence>
<feature type="compositionally biased region" description="Basic and acidic residues" evidence="1">
    <location>
        <begin position="457"/>
        <end position="466"/>
    </location>
</feature>
<feature type="region of interest" description="Disordered" evidence="1">
    <location>
        <begin position="372"/>
        <end position="477"/>
    </location>
</feature>
<keyword evidence="4" id="KW-1185">Reference proteome</keyword>
<feature type="region of interest" description="Disordered" evidence="1">
    <location>
        <begin position="318"/>
        <end position="354"/>
    </location>
</feature>
<feature type="domain" description="C2H2-type" evidence="2">
    <location>
        <begin position="243"/>
        <end position="268"/>
    </location>
</feature>
<name>A0A1V6UJ16_9EURO</name>
<organism evidence="3 4">
    <name type="scientific">Penicillium coprophilum</name>
    <dbReference type="NCBI Taxonomy" id="36646"/>
    <lineage>
        <taxon>Eukaryota</taxon>
        <taxon>Fungi</taxon>
        <taxon>Dikarya</taxon>
        <taxon>Ascomycota</taxon>
        <taxon>Pezizomycotina</taxon>
        <taxon>Eurotiomycetes</taxon>
        <taxon>Eurotiomycetidae</taxon>
        <taxon>Eurotiales</taxon>
        <taxon>Aspergillaceae</taxon>
        <taxon>Penicillium</taxon>
    </lineage>
</organism>
<proteinExistence type="predicted"/>
<feature type="region of interest" description="Disordered" evidence="1">
    <location>
        <begin position="35"/>
        <end position="73"/>
    </location>
</feature>